<dbReference type="EMBL" id="JBHPBY010000670">
    <property type="protein sequence ID" value="MFC1853986.1"/>
    <property type="molecule type" value="Genomic_DNA"/>
</dbReference>
<organism evidence="7 8">
    <name type="scientific">candidate division CSSED10-310 bacterium</name>
    <dbReference type="NCBI Taxonomy" id="2855610"/>
    <lineage>
        <taxon>Bacteria</taxon>
        <taxon>Bacteria division CSSED10-310</taxon>
    </lineage>
</organism>
<reference evidence="7 8" key="1">
    <citation type="submission" date="2024-09" db="EMBL/GenBank/DDBJ databases">
        <title>Laminarin stimulates single cell rates of sulfate reduction while oxygen inhibits transcriptomic activity in coastal marine sediment.</title>
        <authorList>
            <person name="Lindsay M."/>
            <person name="Orcutt B."/>
            <person name="Emerson D."/>
            <person name="Stepanauskas R."/>
            <person name="D'Angelo T."/>
        </authorList>
    </citation>
    <scope>NUCLEOTIDE SEQUENCE [LARGE SCALE GENOMIC DNA]</scope>
    <source>
        <strain evidence="7">SAG AM-311-K15</strain>
    </source>
</reference>
<keyword evidence="2 5" id="KW-0812">Transmembrane</keyword>
<dbReference type="Gene3D" id="2.40.50.140">
    <property type="entry name" value="Nucleic acid-binding proteins"/>
    <property type="match status" value="1"/>
</dbReference>
<evidence type="ECO:0000256" key="4">
    <source>
        <dbReference type="ARBA" id="ARBA00023136"/>
    </source>
</evidence>
<evidence type="ECO:0000313" key="7">
    <source>
        <dbReference type="EMBL" id="MFC1853986.1"/>
    </source>
</evidence>
<comment type="subcellular location">
    <subcellularLocation>
        <location evidence="1">Membrane</location>
        <topology evidence="1">Multi-pass membrane protein</topology>
    </subcellularLocation>
</comment>
<name>A0ABV6Z6B5_UNCC1</name>
<dbReference type="Proteomes" id="UP001594351">
    <property type="component" value="Unassembled WGS sequence"/>
</dbReference>
<accession>A0ABV6Z6B5</accession>
<feature type="domain" description="NfeD-like C-terminal" evidence="6">
    <location>
        <begin position="98"/>
        <end position="146"/>
    </location>
</feature>
<comment type="caution">
    <text evidence="7">The sequence shown here is derived from an EMBL/GenBank/DDBJ whole genome shotgun (WGS) entry which is preliminary data.</text>
</comment>
<protein>
    <submittedName>
        <fullName evidence="7">NfeD family protein</fullName>
    </submittedName>
</protein>
<dbReference type="Pfam" id="PF01957">
    <property type="entry name" value="NfeD"/>
    <property type="match status" value="1"/>
</dbReference>
<gene>
    <name evidence="7" type="ORF">ACFL27_27695</name>
</gene>
<dbReference type="InterPro" id="IPR002810">
    <property type="entry name" value="NfeD-like_C"/>
</dbReference>
<evidence type="ECO:0000256" key="2">
    <source>
        <dbReference type="ARBA" id="ARBA00022692"/>
    </source>
</evidence>
<feature type="transmembrane region" description="Helical" evidence="5">
    <location>
        <begin position="6"/>
        <end position="22"/>
    </location>
</feature>
<proteinExistence type="predicted"/>
<dbReference type="InterPro" id="IPR012340">
    <property type="entry name" value="NA-bd_OB-fold"/>
</dbReference>
<evidence type="ECO:0000256" key="1">
    <source>
        <dbReference type="ARBA" id="ARBA00004141"/>
    </source>
</evidence>
<keyword evidence="3 5" id="KW-1133">Transmembrane helix</keyword>
<evidence type="ECO:0000313" key="8">
    <source>
        <dbReference type="Proteomes" id="UP001594351"/>
    </source>
</evidence>
<dbReference type="InterPro" id="IPR052165">
    <property type="entry name" value="Membrane_assoc_protease"/>
</dbReference>
<keyword evidence="4 5" id="KW-0472">Membrane</keyword>
<feature type="transmembrane region" description="Helical" evidence="5">
    <location>
        <begin position="53"/>
        <end position="71"/>
    </location>
</feature>
<dbReference type="PANTHER" id="PTHR33507:SF3">
    <property type="entry name" value="INNER MEMBRANE PROTEIN YBBJ"/>
    <property type="match status" value="1"/>
</dbReference>
<evidence type="ECO:0000259" key="6">
    <source>
        <dbReference type="Pfam" id="PF01957"/>
    </source>
</evidence>
<evidence type="ECO:0000256" key="5">
    <source>
        <dbReference type="SAM" id="Phobius"/>
    </source>
</evidence>
<dbReference type="PANTHER" id="PTHR33507">
    <property type="entry name" value="INNER MEMBRANE PROTEIN YBBJ"/>
    <property type="match status" value="1"/>
</dbReference>
<keyword evidence="8" id="KW-1185">Reference proteome</keyword>
<evidence type="ECO:0000256" key="3">
    <source>
        <dbReference type="ARBA" id="ARBA00022989"/>
    </source>
</evidence>
<sequence>MSMIPWIWLIGGILLMLLELLVPGLVVIFLGSSAIIVAVLLWLGFVQGTLTSFTVWVVLSLLQALFLRGLLKKYFPGEKSRLYLDEDDDAYGSLVEVIETVSADHQNGRIRLGGSTWSACCLEGEIPAGNKARIAYRDNLIWYVEPIEHELLTE</sequence>